<dbReference type="EMBL" id="FOYI01000004">
    <property type="protein sequence ID" value="SFR06640.1"/>
    <property type="molecule type" value="Genomic_DNA"/>
</dbReference>
<dbReference type="SUPFAM" id="SSF55073">
    <property type="entry name" value="Nucleotide cyclase"/>
    <property type="match status" value="1"/>
</dbReference>
<evidence type="ECO:0000259" key="2">
    <source>
        <dbReference type="PROSITE" id="PS50887"/>
    </source>
</evidence>
<dbReference type="CDD" id="cd01948">
    <property type="entry name" value="EAL"/>
    <property type="match status" value="1"/>
</dbReference>
<dbReference type="InterPro" id="IPR001633">
    <property type="entry name" value="EAL_dom"/>
</dbReference>
<sequence length="502" mass="53733">MARFAFARPQVVAFTPAVSLAAFWGGGEIALLGTAILFPLLSAWLAPDHAGAAADQPARDADTGLPQRPDLLNRLDHLFRLPADAGESACLVVDVLNHDAIAQQYGASGAKALRMEIAKRLKATSRDHDVIHALGPTRFGFVLPNSASLDLEAAIQLSRRLLAALDQPLTGLDERAPPMADCAVGFCLASRSPEPSGHAILDAAESALGDAVEQGPGSIRAFVRALHHATATTGSDSSEALHALERRQIAAWFQPQVSTDTGEITGFEALARWMHPEKGPLSPDHFLPALEAAGAMERLSTLILDNALAAVRKWDLAGLEIPHVSINLSEAELASPDLVDRISWELDRYALAPERLAIEVPESALSGQAEEMVIRGLETLRETGCRIDLDNFGTCNASITAIGRFAINRLKIDRTFVSGVDHDPEQKRVVSAMLTMAEQLGLETIAEGIESSAEHATLAQLGCGNVQGFGIARPMPLENTMTWIEDHRSGLAQPPVFLSRKS</sequence>
<dbReference type="InterPro" id="IPR035919">
    <property type="entry name" value="EAL_sf"/>
</dbReference>
<dbReference type="SUPFAM" id="SSF141868">
    <property type="entry name" value="EAL domain-like"/>
    <property type="match status" value="1"/>
</dbReference>
<protein>
    <submittedName>
        <fullName evidence="3">EAL domain, c-di-GMP-specific phosphodiesterase class I (Or its enzymatically inactive variant)</fullName>
    </submittedName>
</protein>
<dbReference type="GO" id="GO:0071111">
    <property type="term" value="F:cyclic-guanylate-specific phosphodiesterase activity"/>
    <property type="evidence" value="ECO:0007669"/>
    <property type="project" value="InterPro"/>
</dbReference>
<accession>A0A1I6DMG4</accession>
<organism evidence="3 4">
    <name type="scientific">Poseidonocella sedimentorum</name>
    <dbReference type="NCBI Taxonomy" id="871652"/>
    <lineage>
        <taxon>Bacteria</taxon>
        <taxon>Pseudomonadati</taxon>
        <taxon>Pseudomonadota</taxon>
        <taxon>Alphaproteobacteria</taxon>
        <taxon>Rhodobacterales</taxon>
        <taxon>Roseobacteraceae</taxon>
        <taxon>Poseidonocella</taxon>
    </lineage>
</organism>
<dbReference type="Proteomes" id="UP000199302">
    <property type="component" value="Unassembled WGS sequence"/>
</dbReference>
<dbReference type="Gene3D" id="3.20.20.450">
    <property type="entry name" value="EAL domain"/>
    <property type="match status" value="1"/>
</dbReference>
<keyword evidence="4" id="KW-1185">Reference proteome</keyword>
<dbReference type="InterPro" id="IPR029787">
    <property type="entry name" value="Nucleotide_cyclase"/>
</dbReference>
<evidence type="ECO:0000259" key="1">
    <source>
        <dbReference type="PROSITE" id="PS50883"/>
    </source>
</evidence>
<dbReference type="PROSITE" id="PS50887">
    <property type="entry name" value="GGDEF"/>
    <property type="match status" value="1"/>
</dbReference>
<dbReference type="PANTHER" id="PTHR33121:SF70">
    <property type="entry name" value="SIGNALING PROTEIN YKOW"/>
    <property type="match status" value="1"/>
</dbReference>
<evidence type="ECO:0000313" key="4">
    <source>
        <dbReference type="Proteomes" id="UP000199302"/>
    </source>
</evidence>
<feature type="domain" description="GGDEF" evidence="2">
    <location>
        <begin position="86"/>
        <end position="224"/>
    </location>
</feature>
<dbReference type="Pfam" id="PF00990">
    <property type="entry name" value="GGDEF"/>
    <property type="match status" value="1"/>
</dbReference>
<dbReference type="AlphaFoldDB" id="A0A1I6DMG4"/>
<gene>
    <name evidence="3" type="ORF">SAMN04515673_104113</name>
</gene>
<feature type="domain" description="EAL" evidence="1">
    <location>
        <begin position="233"/>
        <end position="488"/>
    </location>
</feature>
<dbReference type="SMART" id="SM00052">
    <property type="entry name" value="EAL"/>
    <property type="match status" value="1"/>
</dbReference>
<dbReference type="InterPro" id="IPR050706">
    <property type="entry name" value="Cyclic-di-GMP_PDE-like"/>
</dbReference>
<dbReference type="Gene3D" id="3.30.70.270">
    <property type="match status" value="1"/>
</dbReference>
<dbReference type="PANTHER" id="PTHR33121">
    <property type="entry name" value="CYCLIC DI-GMP PHOSPHODIESTERASE PDEF"/>
    <property type="match status" value="1"/>
</dbReference>
<reference evidence="3 4" key="1">
    <citation type="submission" date="2016-10" db="EMBL/GenBank/DDBJ databases">
        <authorList>
            <person name="de Groot N.N."/>
        </authorList>
    </citation>
    <scope>NUCLEOTIDE SEQUENCE [LARGE SCALE GENOMIC DNA]</scope>
    <source>
        <strain evidence="4">KMM 9023,NRIC 0796,JCM 17311,KCTC 23692</strain>
    </source>
</reference>
<dbReference type="InterPro" id="IPR043128">
    <property type="entry name" value="Rev_trsase/Diguanyl_cyclase"/>
</dbReference>
<dbReference type="PROSITE" id="PS50883">
    <property type="entry name" value="EAL"/>
    <property type="match status" value="1"/>
</dbReference>
<evidence type="ECO:0000313" key="3">
    <source>
        <dbReference type="EMBL" id="SFR06640.1"/>
    </source>
</evidence>
<dbReference type="Pfam" id="PF00563">
    <property type="entry name" value="EAL"/>
    <property type="match status" value="1"/>
</dbReference>
<dbReference type="InterPro" id="IPR000160">
    <property type="entry name" value="GGDEF_dom"/>
</dbReference>
<name>A0A1I6DMG4_9RHOB</name>
<dbReference type="SMART" id="SM00267">
    <property type="entry name" value="GGDEF"/>
    <property type="match status" value="1"/>
</dbReference>
<proteinExistence type="predicted"/>
<dbReference type="STRING" id="871652.SAMN04515673_104113"/>